<dbReference type="Proteomes" id="UP000027138">
    <property type="component" value="Unassembled WGS sequence"/>
</dbReference>
<evidence type="ECO:0000313" key="2">
    <source>
        <dbReference type="EMBL" id="KDP35699.1"/>
    </source>
</evidence>
<organism evidence="2 3">
    <name type="scientific">Jatropha curcas</name>
    <name type="common">Barbados nut</name>
    <dbReference type="NCBI Taxonomy" id="180498"/>
    <lineage>
        <taxon>Eukaryota</taxon>
        <taxon>Viridiplantae</taxon>
        <taxon>Streptophyta</taxon>
        <taxon>Embryophyta</taxon>
        <taxon>Tracheophyta</taxon>
        <taxon>Spermatophyta</taxon>
        <taxon>Magnoliopsida</taxon>
        <taxon>eudicotyledons</taxon>
        <taxon>Gunneridae</taxon>
        <taxon>Pentapetalae</taxon>
        <taxon>rosids</taxon>
        <taxon>fabids</taxon>
        <taxon>Malpighiales</taxon>
        <taxon>Euphorbiaceae</taxon>
        <taxon>Crotonoideae</taxon>
        <taxon>Jatropheae</taxon>
        <taxon>Jatropha</taxon>
    </lineage>
</organism>
<evidence type="ECO:0000256" key="1">
    <source>
        <dbReference type="SAM" id="MobiDB-lite"/>
    </source>
</evidence>
<evidence type="ECO:0000313" key="3">
    <source>
        <dbReference type="Proteomes" id="UP000027138"/>
    </source>
</evidence>
<dbReference type="AlphaFoldDB" id="A0A067KV58"/>
<sequence length="83" mass="9019">MSSSRHSKSKALVESPSHEDEPTNLEADNLILGAMNNDSNSEDEINLIMRRLQEILFSLRAASVPQTSAAPPNPTLGDKTSLE</sequence>
<accession>A0A067KV58</accession>
<keyword evidence="3" id="KW-1185">Reference proteome</keyword>
<name>A0A067KV58_JATCU</name>
<dbReference type="EMBL" id="KK914479">
    <property type="protein sequence ID" value="KDP35699.1"/>
    <property type="molecule type" value="Genomic_DNA"/>
</dbReference>
<feature type="region of interest" description="Disordered" evidence="1">
    <location>
        <begin position="1"/>
        <end position="26"/>
    </location>
</feature>
<gene>
    <name evidence="2" type="ORF">JCGZ_10471</name>
</gene>
<reference evidence="2 3" key="1">
    <citation type="journal article" date="2014" name="PLoS ONE">
        <title>Global Analysis of Gene Expression Profiles in Physic Nut (Jatropha curcas L.) Seedlings Exposed to Salt Stress.</title>
        <authorList>
            <person name="Zhang L."/>
            <person name="Zhang C."/>
            <person name="Wu P."/>
            <person name="Chen Y."/>
            <person name="Li M."/>
            <person name="Jiang H."/>
            <person name="Wu G."/>
        </authorList>
    </citation>
    <scope>NUCLEOTIDE SEQUENCE [LARGE SCALE GENOMIC DNA]</scope>
    <source>
        <strain evidence="3">cv. GZQX0401</strain>
        <tissue evidence="2">Young leaves</tissue>
    </source>
</reference>
<feature type="region of interest" description="Disordered" evidence="1">
    <location>
        <begin position="62"/>
        <end position="83"/>
    </location>
</feature>
<proteinExistence type="predicted"/>
<protein>
    <submittedName>
        <fullName evidence="2">Uncharacterized protein</fullName>
    </submittedName>
</protein>